<accession>A0A8H9HJT6</accession>
<evidence type="ECO:0000313" key="6">
    <source>
        <dbReference type="EMBL" id="OEV32462.1"/>
    </source>
</evidence>
<organism evidence="6 7">
    <name type="scientific">Kitasatospora aureofaciens</name>
    <name type="common">Streptomyces aureofaciens</name>
    <dbReference type="NCBI Taxonomy" id="1894"/>
    <lineage>
        <taxon>Bacteria</taxon>
        <taxon>Bacillati</taxon>
        <taxon>Actinomycetota</taxon>
        <taxon>Actinomycetes</taxon>
        <taxon>Kitasatosporales</taxon>
        <taxon>Streptomycetaceae</taxon>
        <taxon>Kitasatospora</taxon>
    </lineage>
</organism>
<dbReference type="SUPFAM" id="SSF49899">
    <property type="entry name" value="Concanavalin A-like lectins/glucanases"/>
    <property type="match status" value="1"/>
</dbReference>
<comment type="caution">
    <text evidence="6">The sequence shown here is derived from an EMBL/GenBank/DDBJ whole genome shotgun (WGS) entry which is preliminary data.</text>
</comment>
<sequence>MTVRGSRLLAAVAVTGVLLAAPAATAAADTNQPQPIDRWKFAQAAGSPLSSPDEGSAHAAAVLGNGASVSPEEPLLPAPGFLRLDGATGYAEAAAASLHADRSFTLTAWANSSDPTRDMTVLSQGTGTTSSVALRWHYLGVDPYGGGPMGEWQATVADSDSPTAARTTVAHTANISVLENWTHLAVVYDADASRLTLYVDGQRENQSCEPDASGCTPHVSSAPSVRPFDAGAGLEFGRARTDGAWGEYFAGSLDDVWVHQGVLSETRIAQLADYNVELGTPG</sequence>
<dbReference type="RefSeq" id="WP_030557448.1">
    <property type="nucleotide sequence ID" value="NZ_BMUB01000004.1"/>
</dbReference>
<reference evidence="6 7" key="2">
    <citation type="submission" date="2014-07" db="EMBL/GenBank/DDBJ databases">
        <authorList>
            <person name="Zhang J.E."/>
            <person name="Yang H."/>
            <person name="Guo J."/>
            <person name="Deng Z."/>
            <person name="Luo H."/>
            <person name="Luo M."/>
            <person name="Zhao B."/>
        </authorList>
    </citation>
    <scope>NUCLEOTIDE SEQUENCE [LARGE SCALE GENOMIC DNA]</scope>
    <source>
        <strain evidence="6">ATCC 10762</strain>
        <strain evidence="7">ATCC 10762 / DSM 40127 / CCM 3239 / JCM 4008 / LMG 5968 / NBRC 12843 / NCIMB 8234 / A-377</strain>
    </source>
</reference>
<gene>
    <name evidence="5" type="ORF">GCM10010502_19820</name>
    <name evidence="6" type="ORF">HS99_0017430</name>
</gene>
<reference evidence="6" key="3">
    <citation type="submission" date="2016-08" db="EMBL/GenBank/DDBJ databases">
        <title>Sequencing, Assembly and Comparative Genomics of S. aureofaciens ATCC 10762.</title>
        <authorList>
            <person name="Gradnigo J.S."/>
            <person name="Johnson N."/>
            <person name="Somerville G.A."/>
        </authorList>
    </citation>
    <scope>NUCLEOTIDE SEQUENCE [LARGE SCALE GENOMIC DNA]</scope>
    <source>
        <strain evidence="6">ATCC 10762</strain>
    </source>
</reference>
<dbReference type="Gene3D" id="2.60.120.200">
    <property type="match status" value="1"/>
</dbReference>
<dbReference type="Pfam" id="PF13385">
    <property type="entry name" value="Laminin_G_3"/>
    <property type="match status" value="1"/>
</dbReference>
<feature type="chain" id="PRO_5038294919" description="LamG-like jellyroll fold domain-containing protein" evidence="3">
    <location>
        <begin position="27"/>
        <end position="282"/>
    </location>
</feature>
<reference evidence="7" key="4">
    <citation type="submission" date="2016-08" db="EMBL/GenBank/DDBJ databases">
        <title>Sequencing, assembly and comparative genomics of S. aureofaciens ATCC 10762.</title>
        <authorList>
            <person name="Gradnigo J.S."/>
            <person name="Johnson N."/>
            <person name="Somerville G.A."/>
        </authorList>
    </citation>
    <scope>NUCLEOTIDE SEQUENCE [LARGE SCALE GENOMIC DNA]</scope>
    <source>
        <strain evidence="7">ATCC 10762 / DSM 40127 / CCM 3239 / JCM 4008 / LMG 5968 / NBRC 12843 / NCIMB 8234 / A-377</strain>
    </source>
</reference>
<dbReference type="EMBL" id="BMUB01000004">
    <property type="protein sequence ID" value="GGU68807.1"/>
    <property type="molecule type" value="Genomic_DNA"/>
</dbReference>
<dbReference type="Proteomes" id="UP000037395">
    <property type="component" value="Unassembled WGS sequence"/>
</dbReference>
<dbReference type="GeneID" id="97485131"/>
<dbReference type="Proteomes" id="UP000610124">
    <property type="component" value="Unassembled WGS sequence"/>
</dbReference>
<dbReference type="AlphaFoldDB" id="A0A1E7MVK3"/>
<dbReference type="InterPro" id="IPR006558">
    <property type="entry name" value="LamG-like"/>
</dbReference>
<evidence type="ECO:0000256" key="3">
    <source>
        <dbReference type="SAM" id="SignalP"/>
    </source>
</evidence>
<name>A0A1E7MVK3_KITAU</name>
<evidence type="ECO:0000259" key="4">
    <source>
        <dbReference type="SMART" id="SM00560"/>
    </source>
</evidence>
<evidence type="ECO:0000313" key="5">
    <source>
        <dbReference type="EMBL" id="GGU68807.1"/>
    </source>
</evidence>
<accession>A0A1E7MVK3</accession>
<evidence type="ECO:0000313" key="7">
    <source>
        <dbReference type="Proteomes" id="UP000037395"/>
    </source>
</evidence>
<keyword evidence="7" id="KW-1185">Reference proteome</keyword>
<evidence type="ECO:0000256" key="1">
    <source>
        <dbReference type="ARBA" id="ARBA00022729"/>
    </source>
</evidence>
<feature type="domain" description="LamG-like jellyroll fold" evidence="4">
    <location>
        <begin position="102"/>
        <end position="266"/>
    </location>
</feature>
<reference evidence="5" key="5">
    <citation type="submission" date="2020-09" db="EMBL/GenBank/DDBJ databases">
        <authorList>
            <person name="Sun Q."/>
            <person name="Ohkuma M."/>
        </authorList>
    </citation>
    <scope>NUCLEOTIDE SEQUENCE</scope>
    <source>
        <strain evidence="5">JCM 4434</strain>
    </source>
</reference>
<dbReference type="InterPro" id="IPR013320">
    <property type="entry name" value="ConA-like_dom_sf"/>
</dbReference>
<dbReference type="EMBL" id="JPRF03000097">
    <property type="protein sequence ID" value="OEV32462.1"/>
    <property type="molecule type" value="Genomic_DNA"/>
</dbReference>
<protein>
    <recommendedName>
        <fullName evidence="4">LamG-like jellyroll fold domain-containing protein</fullName>
    </recommendedName>
</protein>
<dbReference type="SMART" id="SM00560">
    <property type="entry name" value="LamGL"/>
    <property type="match status" value="1"/>
</dbReference>
<evidence type="ECO:0000256" key="2">
    <source>
        <dbReference type="ARBA" id="ARBA00023157"/>
    </source>
</evidence>
<proteinExistence type="predicted"/>
<feature type="signal peptide" evidence="3">
    <location>
        <begin position="1"/>
        <end position="26"/>
    </location>
</feature>
<keyword evidence="1 3" id="KW-0732">Signal</keyword>
<reference evidence="5" key="1">
    <citation type="journal article" date="2014" name="Int. J. Syst. Evol. Microbiol.">
        <title>Complete genome sequence of Corynebacterium casei LMG S-19264T (=DSM 44701T), isolated from a smear-ripened cheese.</title>
        <authorList>
            <consortium name="US DOE Joint Genome Institute (JGI-PGF)"/>
            <person name="Walter F."/>
            <person name="Albersmeier A."/>
            <person name="Kalinowski J."/>
            <person name="Ruckert C."/>
        </authorList>
    </citation>
    <scope>NUCLEOTIDE SEQUENCE</scope>
    <source>
        <strain evidence="5">JCM 4434</strain>
    </source>
</reference>
<keyword evidence="2" id="KW-1015">Disulfide bond</keyword>